<dbReference type="Proteomes" id="UP001347796">
    <property type="component" value="Unassembled WGS sequence"/>
</dbReference>
<dbReference type="InterPro" id="IPR039727">
    <property type="entry name" value="SE/Ars2"/>
</dbReference>
<evidence type="ECO:0000313" key="6">
    <source>
        <dbReference type="EMBL" id="KAK6167430.1"/>
    </source>
</evidence>
<feature type="compositionally biased region" description="Polar residues" evidence="4">
    <location>
        <begin position="76"/>
        <end position="91"/>
    </location>
</feature>
<feature type="domain" description="SERRATE/Ars2 C-terminal" evidence="5">
    <location>
        <begin position="3"/>
        <end position="147"/>
    </location>
</feature>
<keyword evidence="7" id="KW-1185">Reference proteome</keyword>
<dbReference type="AlphaFoldDB" id="A0AAN8IWP8"/>
<feature type="compositionally biased region" description="Low complexity" evidence="4">
    <location>
        <begin position="138"/>
        <end position="150"/>
    </location>
</feature>
<evidence type="ECO:0000256" key="4">
    <source>
        <dbReference type="SAM" id="MobiDB-lite"/>
    </source>
</evidence>
<feature type="region of interest" description="Disordered" evidence="4">
    <location>
        <begin position="63"/>
        <end position="175"/>
    </location>
</feature>
<dbReference type="PANTHER" id="PTHR13165">
    <property type="entry name" value="ARSENITE-RESISTANCE PROTEIN 2"/>
    <property type="match status" value="1"/>
</dbReference>
<accession>A0AAN8IWP8</accession>
<comment type="subcellular location">
    <subcellularLocation>
        <location evidence="1">Nucleus</location>
    </subcellularLocation>
</comment>
<feature type="compositionally biased region" description="Basic and acidic residues" evidence="4">
    <location>
        <begin position="153"/>
        <end position="167"/>
    </location>
</feature>
<keyword evidence="3" id="KW-0539">Nucleus</keyword>
<evidence type="ECO:0000313" key="7">
    <source>
        <dbReference type="Proteomes" id="UP001347796"/>
    </source>
</evidence>
<proteinExistence type="inferred from homology"/>
<dbReference type="EMBL" id="JAZGQO010000018">
    <property type="protein sequence ID" value="KAK6167430.1"/>
    <property type="molecule type" value="Genomic_DNA"/>
</dbReference>
<protein>
    <recommendedName>
        <fullName evidence="5">SERRATE/Ars2 C-terminal domain-containing protein</fullName>
    </recommendedName>
</protein>
<evidence type="ECO:0000256" key="2">
    <source>
        <dbReference type="ARBA" id="ARBA00005407"/>
    </source>
</evidence>
<dbReference type="GO" id="GO:0031053">
    <property type="term" value="P:primary miRNA processing"/>
    <property type="evidence" value="ECO:0007669"/>
    <property type="project" value="TreeGrafter"/>
</dbReference>
<comment type="similarity">
    <text evidence="2">Belongs to the ARS2 family.</text>
</comment>
<sequence>MCTEVEKFIQSNCQELSKDKWLCPLSGKKFKGPEFIRKHILTKHNEKVEEVKQEVSFFNNYLMDPKRPQLPEHPGSKSSSGNRGDNQSVYQHHQPGMMGGYNQPRHNMMYGGGGPPSHYGSQQYGGGGRDSRHDNYNNRRSGGYSSNNRPYSRRSDPRPIIEYRDLDAPDDGDIF</sequence>
<evidence type="ECO:0000259" key="5">
    <source>
        <dbReference type="Pfam" id="PF04959"/>
    </source>
</evidence>
<dbReference type="PANTHER" id="PTHR13165:SF0">
    <property type="entry name" value="SERRATE RNA EFFECTOR MOLECULE HOMOLOG"/>
    <property type="match status" value="1"/>
</dbReference>
<evidence type="ECO:0000256" key="3">
    <source>
        <dbReference type="ARBA" id="ARBA00023242"/>
    </source>
</evidence>
<name>A0AAN8IWP8_PATCE</name>
<gene>
    <name evidence="6" type="ORF">SNE40_021462</name>
</gene>
<organism evidence="6 7">
    <name type="scientific">Patella caerulea</name>
    <name type="common">Rayed Mediterranean limpet</name>
    <dbReference type="NCBI Taxonomy" id="87958"/>
    <lineage>
        <taxon>Eukaryota</taxon>
        <taxon>Metazoa</taxon>
        <taxon>Spiralia</taxon>
        <taxon>Lophotrochozoa</taxon>
        <taxon>Mollusca</taxon>
        <taxon>Gastropoda</taxon>
        <taxon>Patellogastropoda</taxon>
        <taxon>Patelloidea</taxon>
        <taxon>Patellidae</taxon>
        <taxon>Patella</taxon>
    </lineage>
</organism>
<reference evidence="6 7" key="1">
    <citation type="submission" date="2024-01" db="EMBL/GenBank/DDBJ databases">
        <title>The genome of the rayed Mediterranean limpet Patella caerulea (Linnaeus, 1758).</title>
        <authorList>
            <person name="Anh-Thu Weber A."/>
            <person name="Halstead-Nussloch G."/>
        </authorList>
    </citation>
    <scope>NUCLEOTIDE SEQUENCE [LARGE SCALE GENOMIC DNA]</scope>
    <source>
        <strain evidence="6">AATW-2023a</strain>
        <tissue evidence="6">Whole specimen</tissue>
    </source>
</reference>
<evidence type="ECO:0000256" key="1">
    <source>
        <dbReference type="ARBA" id="ARBA00004123"/>
    </source>
</evidence>
<dbReference type="Pfam" id="PF04959">
    <property type="entry name" value="ARS2"/>
    <property type="match status" value="1"/>
</dbReference>
<dbReference type="GO" id="GO:0016604">
    <property type="term" value="C:nuclear body"/>
    <property type="evidence" value="ECO:0007669"/>
    <property type="project" value="TreeGrafter"/>
</dbReference>
<comment type="caution">
    <text evidence="6">The sequence shown here is derived from an EMBL/GenBank/DDBJ whole genome shotgun (WGS) entry which is preliminary data.</text>
</comment>
<dbReference type="InterPro" id="IPR007042">
    <property type="entry name" value="SERRATE/Ars2_C"/>
</dbReference>